<evidence type="ECO:0000313" key="4">
    <source>
        <dbReference type="EMBL" id="POP50162.1"/>
    </source>
</evidence>
<gene>
    <name evidence="4" type="ORF">CHU32_05125</name>
    <name evidence="3" type="ORF">CHU33_03570</name>
</gene>
<dbReference type="EMBL" id="PQGD01000003">
    <property type="protein sequence ID" value="POP50162.1"/>
    <property type="molecule type" value="Genomic_DNA"/>
</dbReference>
<keyword evidence="5" id="KW-1185">Reference proteome</keyword>
<dbReference type="PANTHER" id="PTHR43777:SF1">
    <property type="entry name" value="MOLYBDENUM COFACTOR CYTIDYLYLTRANSFERASE"/>
    <property type="match status" value="1"/>
</dbReference>
<reference evidence="5 6" key="1">
    <citation type="submission" date="2018-01" db="EMBL/GenBank/DDBJ databases">
        <title>Superficieibacter electus gen. nov., sp. nov., an extended-spectrum beta-lactamase possessing member of the Enterobacteriaceae family, isolated from intensive care unit surfaces.</title>
        <authorList>
            <person name="Potter R.F."/>
            <person name="D'Souza A.W."/>
        </authorList>
    </citation>
    <scope>NUCLEOTIDE SEQUENCE [LARGE SCALE GENOMIC DNA]</scope>
    <source>
        <strain evidence="4 6">BP-1</strain>
        <strain evidence="3 5">BP-2</strain>
    </source>
</reference>
<keyword evidence="1" id="KW-0460">Magnesium</keyword>
<evidence type="ECO:0000259" key="2">
    <source>
        <dbReference type="Pfam" id="PF12804"/>
    </source>
</evidence>
<evidence type="ECO:0000313" key="3">
    <source>
        <dbReference type="EMBL" id="POP47315.1"/>
    </source>
</evidence>
<evidence type="ECO:0000313" key="5">
    <source>
        <dbReference type="Proteomes" id="UP000237073"/>
    </source>
</evidence>
<dbReference type="InterPro" id="IPR025877">
    <property type="entry name" value="MobA-like_NTP_Trfase"/>
</dbReference>
<dbReference type="PANTHER" id="PTHR43777">
    <property type="entry name" value="MOLYBDENUM COFACTOR CYTIDYLYLTRANSFERASE"/>
    <property type="match status" value="1"/>
</dbReference>
<dbReference type="InterPro" id="IPR029044">
    <property type="entry name" value="Nucleotide-diphossugar_trans"/>
</dbReference>
<sequence length="187" mass="19309">MPTVIILAAGRGARFLAAGGTCHKLDASLAGHSVLHHVLAAAEASGLPWHLVRPAGGTAGMGASIAAGVNATLDADGWLILPGDLPLIRPLTLQRVASALASHCVVVPRFRQRAGHPVGFARNHLTALTALSADTGAASIVRAARVSGGVRDLALNDAGIIYDIDTPGDLVRARRIVRRRALRDNTP</sequence>
<dbReference type="Proteomes" id="UP000247005">
    <property type="component" value="Unassembled WGS sequence"/>
</dbReference>
<keyword evidence="4" id="KW-0808">Transferase</keyword>
<dbReference type="OrthoDB" id="5298023at2"/>
<evidence type="ECO:0000256" key="1">
    <source>
        <dbReference type="ARBA" id="ARBA00022842"/>
    </source>
</evidence>
<dbReference type="Proteomes" id="UP000237073">
    <property type="component" value="Unassembled WGS sequence"/>
</dbReference>
<accession>A0A2P5GUC6</accession>
<keyword evidence="4" id="KW-0548">Nucleotidyltransferase</keyword>
<dbReference type="GO" id="GO:0016779">
    <property type="term" value="F:nucleotidyltransferase activity"/>
    <property type="evidence" value="ECO:0007669"/>
    <property type="project" value="UniProtKB-KW"/>
</dbReference>
<proteinExistence type="predicted"/>
<dbReference type="RefSeq" id="WP_103674704.1">
    <property type="nucleotide sequence ID" value="NZ_PQGD01000003.1"/>
</dbReference>
<organism evidence="4 6">
    <name type="scientific">Superficieibacter electus</name>
    <dbReference type="NCBI Taxonomy" id="2022662"/>
    <lineage>
        <taxon>Bacteria</taxon>
        <taxon>Pseudomonadati</taxon>
        <taxon>Pseudomonadota</taxon>
        <taxon>Gammaproteobacteria</taxon>
        <taxon>Enterobacterales</taxon>
        <taxon>Enterobacteriaceae</taxon>
        <taxon>Superficieibacter</taxon>
    </lineage>
</organism>
<evidence type="ECO:0000313" key="6">
    <source>
        <dbReference type="Proteomes" id="UP000247005"/>
    </source>
</evidence>
<dbReference type="Pfam" id="PF12804">
    <property type="entry name" value="NTP_transf_3"/>
    <property type="match status" value="1"/>
</dbReference>
<comment type="caution">
    <text evidence="4">The sequence shown here is derived from an EMBL/GenBank/DDBJ whole genome shotgun (WGS) entry which is preliminary data.</text>
</comment>
<dbReference type="SUPFAM" id="SSF53448">
    <property type="entry name" value="Nucleotide-diphospho-sugar transferases"/>
    <property type="match status" value="1"/>
</dbReference>
<feature type="domain" description="MobA-like NTP transferase" evidence="2">
    <location>
        <begin position="4"/>
        <end position="143"/>
    </location>
</feature>
<dbReference type="EMBL" id="PQGE01000002">
    <property type="protein sequence ID" value="POP47315.1"/>
    <property type="molecule type" value="Genomic_DNA"/>
</dbReference>
<dbReference type="AlphaFoldDB" id="A0A2P5GUC6"/>
<protein>
    <submittedName>
        <fullName evidence="4">CTP--molybdopterin cytidylyltransferase</fullName>
    </submittedName>
</protein>
<name>A0A2P5GUC6_9ENTR</name>
<dbReference type="Gene3D" id="3.90.550.10">
    <property type="entry name" value="Spore Coat Polysaccharide Biosynthesis Protein SpsA, Chain A"/>
    <property type="match status" value="2"/>
</dbReference>